<feature type="transmembrane region" description="Helical" evidence="6">
    <location>
        <begin position="281"/>
        <end position="307"/>
    </location>
</feature>
<feature type="domain" description="MacB-like periplasmic core" evidence="8">
    <location>
        <begin position="422"/>
        <end position="593"/>
    </location>
</feature>
<dbReference type="InterPro" id="IPR003838">
    <property type="entry name" value="ABC3_permease_C"/>
</dbReference>
<feature type="domain" description="ABC3 transporter permease C-terminal" evidence="7">
    <location>
        <begin position="676"/>
        <end position="789"/>
    </location>
</feature>
<dbReference type="InterPro" id="IPR025857">
    <property type="entry name" value="MacB_PCD"/>
</dbReference>
<evidence type="ECO:0000313" key="10">
    <source>
        <dbReference type="Proteomes" id="UP001589774"/>
    </source>
</evidence>
<organism evidence="9 10">
    <name type="scientific">Olivibacter oleidegradans</name>
    <dbReference type="NCBI Taxonomy" id="760123"/>
    <lineage>
        <taxon>Bacteria</taxon>
        <taxon>Pseudomonadati</taxon>
        <taxon>Bacteroidota</taxon>
        <taxon>Sphingobacteriia</taxon>
        <taxon>Sphingobacteriales</taxon>
        <taxon>Sphingobacteriaceae</taxon>
        <taxon>Olivibacter</taxon>
    </lineage>
</organism>
<sequence>MNTNNLKIAWRTAWKSKLFTLLNILGLAIGFAGFILAYAYIHRENSYDRWNPNYDNIYLIGLINKDNLSDLTPAALAPALKAAVPEIESAGRVARAPFEIPFISENDMFYIKNWLGADRTIADIFAIQLEGLSITNSPEKSIGLLSAEVGKKLFPNEKQAAFKAPKIVSLMNEQSGFTENIHGISKPRLLSNFEYDYIAFKEDIAQGKGDGDNNVYQTYILVRPGTRIEELTAKINTIYHNTIAKQREIKGSIRAEANIYLDPLKNLHLRPRIGSDTGYKIVWALGVLSSVILLLACMNFANLMLVQAQRRFKEIGMKKVFGVTRKRLALQFLLEVFAQCLIAAVIACLLISISWNTMITFFRYDFSSFDFNMSVIGQLGTAVLLATLLSGIYPAYILSGYHPINIIKGQFHNGQRAFSLRSALLMFQFIIAFIFISAMLVINKQMNYMEKSDKGFSVDQVVHIKNLTLFNKPAQFASIRNQMKAIPGIEEVTVVTNYPGGPAPSNEAFTYSDKTYSLDHVGVDFDYFETLGMNLLSGRTFSSSLLSDTTQSIVVNESAARRLGIKQPNGEKISICDQTYTIIGIVKDSKMQGFEQLIKPTAYTLQTKCGYPNHPFKCDILVKVNGHSIRSTMETLKKQWPSINKLDGKYLIYDFLDQQYAALYAKQEQLRQAFTAFSTLVMIVALLGLFSMSAFTISLREKEVSIRRVLGANTRQLFLLLNKPFLQLIGMAILVATPLAWWCTSQWLDGFAYRIHLSWHIFAVGAVLTLLLASITISYQAIKVSIVNPADTLKDE</sequence>
<keyword evidence="5 6" id="KW-0472">Membrane</keyword>
<proteinExistence type="predicted"/>
<protein>
    <submittedName>
        <fullName evidence="9">FtsX-like permease family protein</fullName>
    </submittedName>
</protein>
<keyword evidence="10" id="KW-1185">Reference proteome</keyword>
<feature type="transmembrane region" description="Helical" evidence="6">
    <location>
        <begin position="375"/>
        <end position="398"/>
    </location>
</feature>
<reference evidence="9 10" key="1">
    <citation type="submission" date="2024-09" db="EMBL/GenBank/DDBJ databases">
        <authorList>
            <person name="Sun Q."/>
            <person name="Mori K."/>
        </authorList>
    </citation>
    <scope>NUCLEOTIDE SEQUENCE [LARGE SCALE GENOMIC DNA]</scope>
    <source>
        <strain evidence="9 10">CCM 7765</strain>
    </source>
</reference>
<dbReference type="InterPro" id="IPR050250">
    <property type="entry name" value="Macrolide_Exporter_MacB"/>
</dbReference>
<accession>A0ABV6HEN1</accession>
<feature type="transmembrane region" description="Helical" evidence="6">
    <location>
        <begin position="717"/>
        <end position="737"/>
    </location>
</feature>
<dbReference type="PANTHER" id="PTHR30572:SF18">
    <property type="entry name" value="ABC-TYPE MACROLIDE FAMILY EXPORT SYSTEM PERMEASE COMPONENT 2"/>
    <property type="match status" value="1"/>
</dbReference>
<dbReference type="Pfam" id="PF12704">
    <property type="entry name" value="MacB_PCD"/>
    <property type="match status" value="1"/>
</dbReference>
<evidence type="ECO:0000256" key="5">
    <source>
        <dbReference type="ARBA" id="ARBA00023136"/>
    </source>
</evidence>
<evidence type="ECO:0000256" key="6">
    <source>
        <dbReference type="SAM" id="Phobius"/>
    </source>
</evidence>
<keyword evidence="4 6" id="KW-1133">Transmembrane helix</keyword>
<evidence type="ECO:0000256" key="1">
    <source>
        <dbReference type="ARBA" id="ARBA00004651"/>
    </source>
</evidence>
<dbReference type="Pfam" id="PF02687">
    <property type="entry name" value="FtsX"/>
    <property type="match status" value="2"/>
</dbReference>
<dbReference type="PANTHER" id="PTHR30572">
    <property type="entry name" value="MEMBRANE COMPONENT OF TRANSPORTER-RELATED"/>
    <property type="match status" value="1"/>
</dbReference>
<evidence type="ECO:0000313" key="9">
    <source>
        <dbReference type="EMBL" id="MFC0317337.1"/>
    </source>
</evidence>
<name>A0ABV6HEN1_9SPHI</name>
<feature type="domain" description="ABC3 transporter permease C-terminal" evidence="7">
    <location>
        <begin position="287"/>
        <end position="401"/>
    </location>
</feature>
<dbReference type="EMBL" id="JBHLWO010000001">
    <property type="protein sequence ID" value="MFC0317337.1"/>
    <property type="molecule type" value="Genomic_DNA"/>
</dbReference>
<evidence type="ECO:0000259" key="8">
    <source>
        <dbReference type="Pfam" id="PF12704"/>
    </source>
</evidence>
<feature type="transmembrane region" description="Helical" evidence="6">
    <location>
        <begin position="328"/>
        <end position="355"/>
    </location>
</feature>
<feature type="transmembrane region" description="Helical" evidence="6">
    <location>
        <begin position="418"/>
        <end position="442"/>
    </location>
</feature>
<evidence type="ECO:0000259" key="7">
    <source>
        <dbReference type="Pfam" id="PF02687"/>
    </source>
</evidence>
<feature type="transmembrane region" description="Helical" evidence="6">
    <location>
        <begin position="757"/>
        <end position="779"/>
    </location>
</feature>
<dbReference type="RefSeq" id="WP_130854682.1">
    <property type="nucleotide sequence ID" value="NZ_JBHLWO010000001.1"/>
</dbReference>
<dbReference type="Proteomes" id="UP001589774">
    <property type="component" value="Unassembled WGS sequence"/>
</dbReference>
<comment type="caution">
    <text evidence="9">The sequence shown here is derived from an EMBL/GenBank/DDBJ whole genome shotgun (WGS) entry which is preliminary data.</text>
</comment>
<keyword evidence="2" id="KW-1003">Cell membrane</keyword>
<gene>
    <name evidence="9" type="ORF">ACFFI0_03405</name>
</gene>
<evidence type="ECO:0000256" key="3">
    <source>
        <dbReference type="ARBA" id="ARBA00022692"/>
    </source>
</evidence>
<evidence type="ECO:0000256" key="2">
    <source>
        <dbReference type="ARBA" id="ARBA00022475"/>
    </source>
</evidence>
<keyword evidence="3 6" id="KW-0812">Transmembrane</keyword>
<feature type="transmembrane region" description="Helical" evidence="6">
    <location>
        <begin position="673"/>
        <end position="697"/>
    </location>
</feature>
<evidence type="ECO:0000256" key="4">
    <source>
        <dbReference type="ARBA" id="ARBA00022989"/>
    </source>
</evidence>
<feature type="transmembrane region" description="Helical" evidence="6">
    <location>
        <begin position="21"/>
        <end position="41"/>
    </location>
</feature>
<comment type="subcellular location">
    <subcellularLocation>
        <location evidence="1">Cell membrane</location>
        <topology evidence="1">Multi-pass membrane protein</topology>
    </subcellularLocation>
</comment>